<organism evidence="1">
    <name type="scientific">marine metagenome</name>
    <dbReference type="NCBI Taxonomy" id="408172"/>
    <lineage>
        <taxon>unclassified sequences</taxon>
        <taxon>metagenomes</taxon>
        <taxon>ecological metagenomes</taxon>
    </lineage>
</organism>
<dbReference type="AlphaFoldDB" id="A0A382QA09"/>
<evidence type="ECO:0000313" key="1">
    <source>
        <dbReference type="EMBL" id="SVC82246.1"/>
    </source>
</evidence>
<accession>A0A382QA09</accession>
<name>A0A382QA09_9ZZZZ</name>
<gene>
    <name evidence="1" type="ORF">METZ01_LOCUS335100</name>
</gene>
<reference evidence="1" key="1">
    <citation type="submission" date="2018-05" db="EMBL/GenBank/DDBJ databases">
        <authorList>
            <person name="Lanie J.A."/>
            <person name="Ng W.-L."/>
            <person name="Kazmierczak K.M."/>
            <person name="Andrzejewski T.M."/>
            <person name="Davidsen T.M."/>
            <person name="Wayne K.J."/>
            <person name="Tettelin H."/>
            <person name="Glass J.I."/>
            <person name="Rusch D."/>
            <person name="Podicherti R."/>
            <person name="Tsui H.-C.T."/>
            <person name="Winkler M.E."/>
        </authorList>
    </citation>
    <scope>NUCLEOTIDE SEQUENCE</scope>
</reference>
<proteinExistence type="predicted"/>
<protein>
    <submittedName>
        <fullName evidence="1">Uncharacterized protein</fullName>
    </submittedName>
</protein>
<dbReference type="EMBL" id="UINC01112951">
    <property type="protein sequence ID" value="SVC82246.1"/>
    <property type="molecule type" value="Genomic_DNA"/>
</dbReference>
<sequence length="75" mass="8693">MLHPFTQNVSELSDKEIDEKLSDLTKKFFQTRNPDAKSQIQLLMNSYKLEISERQIKARLLGNDNKGLDKLIDIS</sequence>